<dbReference type="GO" id="GO:0005886">
    <property type="term" value="C:plasma membrane"/>
    <property type="evidence" value="ECO:0007669"/>
    <property type="project" value="UniProtKB-SubCell"/>
</dbReference>
<evidence type="ECO:0000256" key="4">
    <source>
        <dbReference type="ARBA" id="ARBA00022448"/>
    </source>
</evidence>
<dbReference type="PANTHER" id="PTHR33909:SF1">
    <property type="entry name" value="SEC TRANSLOCON ACCESSORY COMPLEX SUBUNIT YAJC"/>
    <property type="match status" value="1"/>
</dbReference>
<organism evidence="12 13">
    <name type="scientific">Persicobacter diffluens</name>
    <dbReference type="NCBI Taxonomy" id="981"/>
    <lineage>
        <taxon>Bacteria</taxon>
        <taxon>Pseudomonadati</taxon>
        <taxon>Bacteroidota</taxon>
        <taxon>Cytophagia</taxon>
        <taxon>Cytophagales</taxon>
        <taxon>Persicobacteraceae</taxon>
        <taxon>Persicobacter</taxon>
    </lineage>
</organism>
<evidence type="ECO:0000256" key="6">
    <source>
        <dbReference type="ARBA" id="ARBA00022692"/>
    </source>
</evidence>
<dbReference type="InterPro" id="IPR003849">
    <property type="entry name" value="Preprotein_translocase_YajC"/>
</dbReference>
<dbReference type="Proteomes" id="UP001310022">
    <property type="component" value="Unassembled WGS sequence"/>
</dbReference>
<dbReference type="EMBL" id="BQKE01000001">
    <property type="protein sequence ID" value="GJM62163.1"/>
    <property type="molecule type" value="Genomic_DNA"/>
</dbReference>
<evidence type="ECO:0000256" key="2">
    <source>
        <dbReference type="ARBA" id="ARBA00006742"/>
    </source>
</evidence>
<keyword evidence="6 11" id="KW-0812">Transmembrane</keyword>
<keyword evidence="8 11" id="KW-1133">Transmembrane helix</keyword>
<comment type="similarity">
    <text evidence="2">Belongs to the YajC family.</text>
</comment>
<feature type="transmembrane region" description="Helical" evidence="11">
    <location>
        <begin position="6"/>
        <end position="23"/>
    </location>
</feature>
<evidence type="ECO:0000256" key="8">
    <source>
        <dbReference type="ARBA" id="ARBA00022989"/>
    </source>
</evidence>
<evidence type="ECO:0000256" key="3">
    <source>
        <dbReference type="ARBA" id="ARBA00014962"/>
    </source>
</evidence>
<dbReference type="GO" id="GO:0015031">
    <property type="term" value="P:protein transport"/>
    <property type="evidence" value="ECO:0007669"/>
    <property type="project" value="UniProtKB-KW"/>
</dbReference>
<evidence type="ECO:0000256" key="11">
    <source>
        <dbReference type="SAM" id="Phobius"/>
    </source>
</evidence>
<keyword evidence="4" id="KW-0813">Transport</keyword>
<evidence type="ECO:0000313" key="12">
    <source>
        <dbReference type="EMBL" id="GJM62163.1"/>
    </source>
</evidence>
<dbReference type="PANTHER" id="PTHR33909">
    <property type="entry name" value="SEC TRANSLOCON ACCESSORY COMPLEX SUBUNIT YAJC"/>
    <property type="match status" value="1"/>
</dbReference>
<keyword evidence="9" id="KW-0811">Translocation</keyword>
<evidence type="ECO:0000256" key="5">
    <source>
        <dbReference type="ARBA" id="ARBA00022475"/>
    </source>
</evidence>
<sequence>MEQMLPQILMFAAIGFVFYFFMIRPQQKKQKDQQKFMDDIKKGDEVVTIGGMHGKVSEISGNTVVLDVDRGTKIKFEKSAISLENSKKEPVKK</sequence>
<proteinExistence type="inferred from homology"/>
<evidence type="ECO:0000256" key="10">
    <source>
        <dbReference type="ARBA" id="ARBA00023136"/>
    </source>
</evidence>
<evidence type="ECO:0000256" key="9">
    <source>
        <dbReference type="ARBA" id="ARBA00023010"/>
    </source>
</evidence>
<keyword evidence="10 11" id="KW-0472">Membrane</keyword>
<comment type="subcellular location">
    <subcellularLocation>
        <location evidence="1">Cell membrane</location>
        <topology evidence="1">Single-pass membrane protein</topology>
    </subcellularLocation>
</comment>
<keyword evidence="7" id="KW-0653">Protein transport</keyword>
<reference evidence="12 13" key="1">
    <citation type="submission" date="2021-12" db="EMBL/GenBank/DDBJ databases">
        <title>Genome sequencing of bacteria with rrn-lacking chromosome and rrn-plasmid.</title>
        <authorList>
            <person name="Anda M."/>
            <person name="Iwasaki W."/>
        </authorList>
    </citation>
    <scope>NUCLEOTIDE SEQUENCE [LARGE SCALE GENOMIC DNA]</scope>
    <source>
        <strain evidence="12 13">NBRC 15940</strain>
    </source>
</reference>
<dbReference type="Pfam" id="PF02699">
    <property type="entry name" value="YajC"/>
    <property type="match status" value="1"/>
</dbReference>
<accession>A0AAN4W055</accession>
<evidence type="ECO:0000256" key="7">
    <source>
        <dbReference type="ARBA" id="ARBA00022927"/>
    </source>
</evidence>
<comment type="caution">
    <text evidence="12">The sequence shown here is derived from an EMBL/GenBank/DDBJ whole genome shotgun (WGS) entry which is preliminary data.</text>
</comment>
<gene>
    <name evidence="12" type="ORF">PEDI_27150</name>
</gene>
<evidence type="ECO:0000256" key="1">
    <source>
        <dbReference type="ARBA" id="ARBA00004162"/>
    </source>
</evidence>
<keyword evidence="5" id="KW-1003">Cell membrane</keyword>
<name>A0AAN4W055_9BACT</name>
<dbReference type="NCBIfam" id="TIGR00739">
    <property type="entry name" value="yajC"/>
    <property type="match status" value="1"/>
</dbReference>
<dbReference type="SMART" id="SM01323">
    <property type="entry name" value="YajC"/>
    <property type="match status" value="1"/>
</dbReference>
<dbReference type="AlphaFoldDB" id="A0AAN4W055"/>
<keyword evidence="13" id="KW-1185">Reference proteome</keyword>
<protein>
    <recommendedName>
        <fullName evidence="3">Sec translocon accessory complex subunit YajC</fullName>
    </recommendedName>
</protein>
<evidence type="ECO:0000313" key="13">
    <source>
        <dbReference type="Proteomes" id="UP001310022"/>
    </source>
</evidence>
<dbReference type="PRINTS" id="PR01853">
    <property type="entry name" value="YAJCTRNLCASE"/>
</dbReference>